<dbReference type="InterPro" id="IPR036388">
    <property type="entry name" value="WH-like_DNA-bd_sf"/>
</dbReference>
<evidence type="ECO:0000259" key="2">
    <source>
        <dbReference type="Pfam" id="PF03428"/>
    </source>
</evidence>
<proteinExistence type="predicted"/>
<evidence type="ECO:0000256" key="1">
    <source>
        <dbReference type="SAM" id="MobiDB-lite"/>
    </source>
</evidence>
<dbReference type="CDD" id="cd00090">
    <property type="entry name" value="HTH_ARSR"/>
    <property type="match status" value="1"/>
</dbReference>
<evidence type="ECO:0000259" key="3">
    <source>
        <dbReference type="Pfam" id="PF11800"/>
    </source>
</evidence>
<dbReference type="InterPro" id="IPR021760">
    <property type="entry name" value="RepC_C"/>
</dbReference>
<reference evidence="5" key="1">
    <citation type="submission" date="2017-05" db="EMBL/GenBank/DDBJ databases">
        <authorList>
            <person name="Rodrigo-Torres L."/>
            <person name="Arahal R. D."/>
            <person name="Lucena T."/>
        </authorList>
    </citation>
    <scope>NUCLEOTIDE SEQUENCE [LARGE SCALE GENOMIC DNA]</scope>
    <source>
        <strain evidence="5">CECT 8868</strain>
    </source>
</reference>
<dbReference type="Proteomes" id="UP000203464">
    <property type="component" value="Unassembled WGS sequence"/>
</dbReference>
<evidence type="ECO:0000313" key="4">
    <source>
        <dbReference type="EMBL" id="SMX45188.1"/>
    </source>
</evidence>
<organism evidence="4 5">
    <name type="scientific">Octadecabacter ascidiaceicola</name>
    <dbReference type="NCBI Taxonomy" id="1655543"/>
    <lineage>
        <taxon>Bacteria</taxon>
        <taxon>Pseudomonadati</taxon>
        <taxon>Pseudomonadota</taxon>
        <taxon>Alphaproteobacteria</taxon>
        <taxon>Rhodobacterales</taxon>
        <taxon>Roseobacteraceae</taxon>
        <taxon>Octadecabacter</taxon>
    </lineage>
</organism>
<dbReference type="SUPFAM" id="SSF46785">
    <property type="entry name" value="Winged helix' DNA-binding domain"/>
    <property type="match status" value="1"/>
</dbReference>
<dbReference type="EMBL" id="FXYD01000007">
    <property type="protein sequence ID" value="SMX45188.1"/>
    <property type="molecule type" value="Genomic_DNA"/>
</dbReference>
<dbReference type="Pfam" id="PF03428">
    <property type="entry name" value="RP-C"/>
    <property type="match status" value="1"/>
</dbReference>
<dbReference type="NCBIfam" id="NF040974">
    <property type="entry name" value="RepABC_RepC"/>
    <property type="match status" value="1"/>
</dbReference>
<dbReference type="Gene3D" id="1.10.10.10">
    <property type="entry name" value="Winged helix-like DNA-binding domain superfamily/Winged helix DNA-binding domain"/>
    <property type="match status" value="1"/>
</dbReference>
<protein>
    <submittedName>
        <fullName evidence="4">Uncharacterized protein</fullName>
    </submittedName>
</protein>
<dbReference type="Pfam" id="PF11800">
    <property type="entry name" value="RP-C_C"/>
    <property type="match status" value="1"/>
</dbReference>
<dbReference type="InterPro" id="IPR011991">
    <property type="entry name" value="ArsR-like_HTH"/>
</dbReference>
<feature type="domain" description="Plasmid replication protein C C-terminal" evidence="3">
    <location>
        <begin position="309"/>
        <end position="408"/>
    </location>
</feature>
<dbReference type="InterPro" id="IPR036390">
    <property type="entry name" value="WH_DNA-bd_sf"/>
</dbReference>
<dbReference type="InterPro" id="IPR047611">
    <property type="entry name" value="RepABC_RepC"/>
</dbReference>
<accession>A0A238KR37</accession>
<dbReference type="AlphaFoldDB" id="A0A238KR37"/>
<dbReference type="NCBIfam" id="NF010396">
    <property type="entry name" value="PRK13824.1"/>
    <property type="match status" value="1"/>
</dbReference>
<gene>
    <name evidence="4" type="ORF">OCA8868_03259</name>
</gene>
<feature type="domain" description="Plasmid replication protein C N-terminal" evidence="2">
    <location>
        <begin position="32"/>
        <end position="201"/>
    </location>
</feature>
<name>A0A238KR37_9RHOB</name>
<sequence>MTPVNNVLGGECINLSVKSNMHHISSTPFGSRQVTAGLIQALEAAEAAAPLPHVNKWEVFRQLCTARHAYNLSDRDLTVLNALLSFHQGNSLGDNASLVVFPSNRALAERAHGMAESTLRRHVAALVQAGVIVRRDSPNGKRYAHKDRSGEVMRAFGFDLRPLLTRAGEFASNAAEAEAAADRIKALRTDVTLLKRDALKFALYGQEEGLSGDWDGALADLMEVHKTMRRKLVATELEEMAAVASEILSRVTAWLFIETDNMSGSDDDIERPFQNSNKEPSDSELCLEKQEGEGQGSDEPVQVDSCQLPLALIVKACPDLLPYADGEIRDWHSFVRAAQFVRGMMGISPSGYHEASQAMGPERAAVVTACILQRISEINSPGGYLRSLARKAQEGQFSEGPMVMALLNGAQS</sequence>
<feature type="region of interest" description="Disordered" evidence="1">
    <location>
        <begin position="265"/>
        <end position="285"/>
    </location>
</feature>
<dbReference type="GO" id="GO:0006355">
    <property type="term" value="P:regulation of DNA-templated transcription"/>
    <property type="evidence" value="ECO:0007669"/>
    <property type="project" value="UniProtKB-ARBA"/>
</dbReference>
<keyword evidence="5" id="KW-1185">Reference proteome</keyword>
<evidence type="ECO:0000313" key="5">
    <source>
        <dbReference type="Proteomes" id="UP000203464"/>
    </source>
</evidence>
<dbReference type="InterPro" id="IPR005090">
    <property type="entry name" value="RepC_N"/>
</dbReference>